<feature type="compositionally biased region" description="Basic and acidic residues" evidence="1">
    <location>
        <begin position="206"/>
        <end position="221"/>
    </location>
</feature>
<feature type="chain" id="PRO_5030756852" evidence="2">
    <location>
        <begin position="24"/>
        <end position="231"/>
    </location>
</feature>
<evidence type="ECO:0000256" key="1">
    <source>
        <dbReference type="SAM" id="MobiDB-lite"/>
    </source>
</evidence>
<evidence type="ECO:0000256" key="2">
    <source>
        <dbReference type="SAM" id="SignalP"/>
    </source>
</evidence>
<gene>
    <name evidence="4" type="ORF">ENW11_02295</name>
</gene>
<accession>A0A7V4WKG5</accession>
<proteinExistence type="predicted"/>
<organism evidence="4">
    <name type="scientific">Candidatus Caldatribacterium saccharofermentans</name>
    <dbReference type="NCBI Taxonomy" id="1454753"/>
    <lineage>
        <taxon>Bacteria</taxon>
        <taxon>Pseudomonadati</taxon>
        <taxon>Atribacterota</taxon>
        <taxon>Atribacteria</taxon>
        <taxon>Atribacterales</taxon>
        <taxon>Candidatus Caldatribacteriaceae</taxon>
        <taxon>Candidatus Caldatribacterium</taxon>
    </lineage>
</organism>
<dbReference type="InterPro" id="IPR025411">
    <property type="entry name" value="DUF4136"/>
</dbReference>
<dbReference type="EMBL" id="DTIY01000016">
    <property type="protein sequence ID" value="HGY38629.1"/>
    <property type="molecule type" value="Genomic_DNA"/>
</dbReference>
<feature type="signal peptide" evidence="2">
    <location>
        <begin position="1"/>
        <end position="23"/>
    </location>
</feature>
<reference evidence="4" key="1">
    <citation type="journal article" date="2020" name="mSystems">
        <title>Genome- and Community-Level Interaction Insights into Carbon Utilization and Element Cycling Functions of Hydrothermarchaeota in Hydrothermal Sediment.</title>
        <authorList>
            <person name="Zhou Z."/>
            <person name="Liu Y."/>
            <person name="Xu W."/>
            <person name="Pan J."/>
            <person name="Luo Z.H."/>
            <person name="Li M."/>
        </authorList>
    </citation>
    <scope>NUCLEOTIDE SEQUENCE [LARGE SCALE GENOMIC DNA]</scope>
    <source>
        <strain evidence="4">SpSt-82</strain>
    </source>
</reference>
<keyword evidence="2" id="KW-0732">Signal</keyword>
<evidence type="ECO:0000313" key="4">
    <source>
        <dbReference type="EMBL" id="HGY38629.1"/>
    </source>
</evidence>
<comment type="caution">
    <text evidence="4">The sequence shown here is derived from an EMBL/GenBank/DDBJ whole genome shotgun (WGS) entry which is preliminary data.</text>
</comment>
<name>A0A7V4WKG5_9BACT</name>
<dbReference type="Gene3D" id="3.30.160.670">
    <property type="match status" value="1"/>
</dbReference>
<evidence type="ECO:0000259" key="3">
    <source>
        <dbReference type="Pfam" id="PF13590"/>
    </source>
</evidence>
<protein>
    <submittedName>
        <fullName evidence="4">DUF4136 domain-containing protein</fullName>
    </submittedName>
</protein>
<sequence length="231" mass="26851">MWRLLKVFLLVILLSGFALPSAAKTYFSDICINPEADFTTLRRFVLYEEEMQDREAIFQAEILQGIKETLTRKGYEYGGTTDVKESEVADFVVLVKFSVQQETVYVPPKTILLPQFLPGRTYYTYGNIHSYSFGGWYSFNMRTTESGQWSAVPVTRPGGYETFYVPEVFVQVYSYRNGKPLLLFEGRAYKLLKRAEKPQEYLKSAAKDLMEKFPTKKTKTERPKRRKRQTA</sequence>
<feature type="domain" description="DUF4136" evidence="3">
    <location>
        <begin position="33"/>
        <end position="214"/>
    </location>
</feature>
<feature type="compositionally biased region" description="Basic residues" evidence="1">
    <location>
        <begin position="222"/>
        <end position="231"/>
    </location>
</feature>
<dbReference type="Pfam" id="PF13590">
    <property type="entry name" value="DUF4136"/>
    <property type="match status" value="1"/>
</dbReference>
<dbReference type="AlphaFoldDB" id="A0A7V4WKG5"/>
<feature type="region of interest" description="Disordered" evidence="1">
    <location>
        <begin position="206"/>
        <end position="231"/>
    </location>
</feature>